<gene>
    <name evidence="2" type="ORF">C7460_1411</name>
</gene>
<name>A0A3D9KWP0_MARFU</name>
<evidence type="ECO:0000313" key="2">
    <source>
        <dbReference type="EMBL" id="RED91492.1"/>
    </source>
</evidence>
<feature type="region of interest" description="Disordered" evidence="1">
    <location>
        <begin position="1"/>
        <end position="23"/>
    </location>
</feature>
<protein>
    <submittedName>
        <fullName evidence="2">Uncharacterized protein</fullName>
    </submittedName>
</protein>
<proteinExistence type="predicted"/>
<evidence type="ECO:0000256" key="1">
    <source>
        <dbReference type="SAM" id="MobiDB-lite"/>
    </source>
</evidence>
<dbReference type="Proteomes" id="UP000256779">
    <property type="component" value="Unassembled WGS sequence"/>
</dbReference>
<dbReference type="EMBL" id="QREG01000041">
    <property type="protein sequence ID" value="RED91492.1"/>
    <property type="molecule type" value="Genomic_DNA"/>
</dbReference>
<feature type="compositionally biased region" description="Polar residues" evidence="1">
    <location>
        <begin position="1"/>
        <end position="11"/>
    </location>
</feature>
<feature type="non-terminal residue" evidence="2">
    <location>
        <position position="1"/>
    </location>
</feature>
<organism evidence="2 3">
    <name type="scientific">Marinoscillum furvescens DSM 4134</name>
    <dbReference type="NCBI Taxonomy" id="1122208"/>
    <lineage>
        <taxon>Bacteria</taxon>
        <taxon>Pseudomonadati</taxon>
        <taxon>Bacteroidota</taxon>
        <taxon>Cytophagia</taxon>
        <taxon>Cytophagales</taxon>
        <taxon>Reichenbachiellaceae</taxon>
        <taxon>Marinoscillum</taxon>
    </lineage>
</organism>
<comment type="caution">
    <text evidence="2">The sequence shown here is derived from an EMBL/GenBank/DDBJ whole genome shotgun (WGS) entry which is preliminary data.</text>
</comment>
<sequence length="55" mass="6204">LARYDTTTGTHLCSHGKTDKNKQDYKTECEERIGLASEPSNSVRTNVLVVKHQQD</sequence>
<accession>A0A3D9KWP0</accession>
<dbReference type="AlphaFoldDB" id="A0A3D9KWP0"/>
<keyword evidence="3" id="KW-1185">Reference proteome</keyword>
<evidence type="ECO:0000313" key="3">
    <source>
        <dbReference type="Proteomes" id="UP000256779"/>
    </source>
</evidence>
<reference evidence="2 3" key="1">
    <citation type="submission" date="2018-07" db="EMBL/GenBank/DDBJ databases">
        <title>Genomic Encyclopedia of Type Strains, Phase IV (KMG-IV): sequencing the most valuable type-strain genomes for metagenomic binning, comparative biology and taxonomic classification.</title>
        <authorList>
            <person name="Goeker M."/>
        </authorList>
    </citation>
    <scope>NUCLEOTIDE SEQUENCE [LARGE SCALE GENOMIC DNA]</scope>
    <source>
        <strain evidence="2 3">DSM 4134</strain>
    </source>
</reference>